<reference evidence="2 3" key="1">
    <citation type="submission" date="2018-05" db="EMBL/GenBank/DDBJ databases">
        <title>Mucilaginibacter hurinus sp. nov., isolated from briquette warehouse soil.</title>
        <authorList>
            <person name="Choi L."/>
        </authorList>
    </citation>
    <scope>NUCLEOTIDE SEQUENCE [LARGE SCALE GENOMIC DNA]</scope>
    <source>
        <strain evidence="2 3">ZR32</strain>
    </source>
</reference>
<proteinExistence type="predicted"/>
<evidence type="ECO:0000313" key="2">
    <source>
        <dbReference type="EMBL" id="RCH53902.1"/>
    </source>
</evidence>
<dbReference type="InterPro" id="IPR019052">
    <property type="entry name" value="DUF2383"/>
</dbReference>
<protein>
    <submittedName>
        <fullName evidence="2">Aldehyde dehydrogenase</fullName>
    </submittedName>
</protein>
<dbReference type="OrthoDB" id="282393at2"/>
<dbReference type="InterPro" id="IPR011971">
    <property type="entry name" value="CHP02284"/>
</dbReference>
<accession>A0A367GKB4</accession>
<dbReference type="Gene3D" id="1.20.1260.10">
    <property type="match status" value="1"/>
</dbReference>
<comment type="caution">
    <text evidence="2">The sequence shown here is derived from an EMBL/GenBank/DDBJ whole genome shotgun (WGS) entry which is preliminary data.</text>
</comment>
<dbReference type="EMBL" id="QGDC01000009">
    <property type="protein sequence ID" value="RCH53902.1"/>
    <property type="molecule type" value="Genomic_DNA"/>
</dbReference>
<dbReference type="Proteomes" id="UP000253209">
    <property type="component" value="Unassembled WGS sequence"/>
</dbReference>
<dbReference type="Pfam" id="PF09537">
    <property type="entry name" value="DUF2383"/>
    <property type="match status" value="1"/>
</dbReference>
<organism evidence="2 3">
    <name type="scientific">Mucilaginibacter hurinus</name>
    <dbReference type="NCBI Taxonomy" id="2201324"/>
    <lineage>
        <taxon>Bacteria</taxon>
        <taxon>Pseudomonadati</taxon>
        <taxon>Bacteroidota</taxon>
        <taxon>Sphingobacteriia</taxon>
        <taxon>Sphingobacteriales</taxon>
        <taxon>Sphingobacteriaceae</taxon>
        <taxon>Mucilaginibacter</taxon>
    </lineage>
</organism>
<dbReference type="RefSeq" id="WP_114006167.1">
    <property type="nucleotide sequence ID" value="NZ_QGDC01000009.1"/>
</dbReference>
<feature type="domain" description="DUF2383" evidence="1">
    <location>
        <begin position="7"/>
        <end position="120"/>
    </location>
</feature>
<sequence length="153" mass="17356">MDNTQITIEALNDLVQINNDRIRGFELALKKLTDNDAGLRRLFLDCIADSHRFKMQLGTEIEALNQTKDIENTTTFGGAVHRAWIELKGAFSDTVSARSILEECEFGEDSILKAYQLALDDENMPAYIREMLTAQYDSLQDSHEEIRALRDSA</sequence>
<evidence type="ECO:0000313" key="3">
    <source>
        <dbReference type="Proteomes" id="UP000253209"/>
    </source>
</evidence>
<gene>
    <name evidence="2" type="ORF">DJ568_15290</name>
</gene>
<dbReference type="NCBIfam" id="TIGR02284">
    <property type="entry name" value="PA2169 family four-helix-bundle protein"/>
    <property type="match status" value="1"/>
</dbReference>
<name>A0A367GKB4_9SPHI</name>
<evidence type="ECO:0000259" key="1">
    <source>
        <dbReference type="Pfam" id="PF09537"/>
    </source>
</evidence>
<keyword evidence="3" id="KW-1185">Reference proteome</keyword>
<dbReference type="AlphaFoldDB" id="A0A367GKB4"/>
<dbReference type="InterPro" id="IPR012347">
    <property type="entry name" value="Ferritin-like"/>
</dbReference>